<dbReference type="GO" id="GO:0006265">
    <property type="term" value="P:DNA topological change"/>
    <property type="evidence" value="ECO:0007669"/>
    <property type="project" value="UniProtKB-UniRule"/>
</dbReference>
<dbReference type="GO" id="GO:0005694">
    <property type="term" value="C:chromosome"/>
    <property type="evidence" value="ECO:0007669"/>
    <property type="project" value="InterPro"/>
</dbReference>
<dbReference type="GO" id="GO:0003677">
    <property type="term" value="F:DNA binding"/>
    <property type="evidence" value="ECO:0007669"/>
    <property type="project" value="UniProtKB-KW"/>
</dbReference>
<comment type="catalytic activity">
    <reaction evidence="1 10">
        <text>ATP-dependent breakage, passage and rejoining of double-stranded DNA.</text>
        <dbReference type="EC" id="5.6.2.2"/>
    </reaction>
</comment>
<dbReference type="HOGENOM" id="CLU_006146_4_1_14"/>
<sequence>MNKETKKNTYSASNIKILEGLEAVRKRPGMYIGSTDIKGLHHMVWEIVDNSIDEAMTGNASEITITLTKEGSAKVQDDGRGIPVEKHAKTKKSTVETVLTVLHAGGKFDNDSYKVSGGLHGVGASVVNALSSWLKVWVYKEYKEHYIEFKDGGKPVADLKVTNEKASIKNGTIVEFYPDFEIMERAEFDADTIKSRLKQLAYLNKGIKINFIDERTDDKETFLFAGGIKQWVEELNNEKEPIVPTIVYDEREESVKAANNKDKYNIRVEVAFQYNKTYNNSTFTFCNNINTTEGGSHEEGFKFALQKIINKFAVEKKLLKETDEKISKEDAIEGLTAIVSIKHPNPQYEGQTKRKLGNSEVRPFVSNVVSEIFEKYLLENPEDANVIIKKCLLAMEARKKSFEAREATRRKSPFESNSLPGKLADCSTKDKEISELYIVEGDSAGGSAKLGRDRIFQAILPLKGKIINVEKAKSDKIFSNEEIINLITAIGAGVGPEFKIDKLRYNKIILMTDADVDGSHIRILLLTFLFRYMYPLLENGNVYIACPPLFKFSVGKSSKYAYDEKTLEEFKKENSKVKYQIQRYKGLGEMNPDQLWETTMDPKNRLLLKVTIEDALNADKVFSLLMGDEVAPRREFIEKNAKYVKNLDI</sequence>
<dbReference type="PROSITE" id="PS00177">
    <property type="entry name" value="TOPOISOMERASE_II"/>
    <property type="match status" value="1"/>
</dbReference>
<dbReference type="PRINTS" id="PR01159">
    <property type="entry name" value="DNAGYRASEB"/>
</dbReference>
<dbReference type="SUPFAM" id="SSF55874">
    <property type="entry name" value="ATPase domain of HSP90 chaperone/DNA topoisomerase II/histidine kinase"/>
    <property type="match status" value="1"/>
</dbReference>
<dbReference type="FunFam" id="3.30.230.10:FF:000005">
    <property type="entry name" value="DNA gyrase subunit B"/>
    <property type="match status" value="1"/>
</dbReference>
<dbReference type="Pfam" id="PF00986">
    <property type="entry name" value="DNA_gyraseB_C"/>
    <property type="match status" value="1"/>
</dbReference>
<organism evidence="12 13">
    <name type="scientific">Malacoplasma penetrans (strain HF-2)</name>
    <name type="common">Mycoplasma penetrans</name>
    <dbReference type="NCBI Taxonomy" id="272633"/>
    <lineage>
        <taxon>Bacteria</taxon>
        <taxon>Bacillati</taxon>
        <taxon>Mycoplasmatota</taxon>
        <taxon>Mycoplasmoidales</taxon>
        <taxon>Mycoplasmoidaceae</taxon>
        <taxon>Malacoplasma</taxon>
    </lineage>
</organism>
<keyword evidence="13" id="KW-1185">Reference proteome</keyword>
<evidence type="ECO:0000313" key="12">
    <source>
        <dbReference type="EMBL" id="BAC43793.1"/>
    </source>
</evidence>
<dbReference type="PANTHER" id="PTHR45866">
    <property type="entry name" value="DNA GYRASE/TOPOISOMERASE SUBUNIT B"/>
    <property type="match status" value="1"/>
</dbReference>
<keyword evidence="5 10" id="KW-0067">ATP-binding</keyword>
<dbReference type="InterPro" id="IPR002288">
    <property type="entry name" value="DNA_gyrase_B_C"/>
</dbReference>
<evidence type="ECO:0000259" key="11">
    <source>
        <dbReference type="PROSITE" id="PS50880"/>
    </source>
</evidence>
<dbReference type="InterPro" id="IPR013760">
    <property type="entry name" value="Topo_IIA-like_dom_sf"/>
</dbReference>
<dbReference type="GO" id="GO:0005737">
    <property type="term" value="C:cytoplasm"/>
    <property type="evidence" value="ECO:0007669"/>
    <property type="project" value="UniProtKB-SubCell"/>
</dbReference>
<proteinExistence type="inferred from homology"/>
<keyword evidence="3 10" id="KW-0479">Metal-binding</keyword>
<dbReference type="InterPro" id="IPR036890">
    <property type="entry name" value="HATPase_C_sf"/>
</dbReference>
<keyword evidence="7 10" id="KW-0799">Topoisomerase</keyword>
<dbReference type="Pfam" id="PF00204">
    <property type="entry name" value="DNA_gyraseB"/>
    <property type="match status" value="1"/>
</dbReference>
<feature type="binding site" evidence="10">
    <location>
        <position position="440"/>
    </location>
    <ligand>
        <name>Mg(2+)</name>
        <dbReference type="ChEBI" id="CHEBI:18420"/>
        <label>1</label>
        <note>catalytic</note>
    </ligand>
</feature>
<dbReference type="PANTHER" id="PTHR45866:SF1">
    <property type="entry name" value="DNA GYRASE SUBUNIT B, MITOCHONDRIAL"/>
    <property type="match status" value="1"/>
</dbReference>
<accession>Q8EX47</accession>
<dbReference type="GO" id="GO:0034335">
    <property type="term" value="F:DNA negative supercoiling activity"/>
    <property type="evidence" value="ECO:0007669"/>
    <property type="project" value="UniProtKB-ARBA"/>
</dbReference>
<feature type="binding site" evidence="10">
    <location>
        <position position="513"/>
    </location>
    <ligand>
        <name>Mg(2+)</name>
        <dbReference type="ChEBI" id="CHEBI:18420"/>
        <label>2</label>
    </ligand>
</feature>
<dbReference type="AlphaFoldDB" id="Q8EX47"/>
<evidence type="ECO:0000256" key="9">
    <source>
        <dbReference type="ARBA" id="ARBA00023235"/>
    </source>
</evidence>
<evidence type="ECO:0000256" key="10">
    <source>
        <dbReference type="HAMAP-Rule" id="MF_01898"/>
    </source>
</evidence>
<dbReference type="InterPro" id="IPR011557">
    <property type="entry name" value="GyrB"/>
</dbReference>
<dbReference type="FunFam" id="3.30.565.10:FF:000002">
    <property type="entry name" value="DNA gyrase subunit B"/>
    <property type="match status" value="1"/>
</dbReference>
<dbReference type="FunCoup" id="Q8EX47">
    <property type="interactions" value="202"/>
</dbReference>
<protein>
    <recommendedName>
        <fullName evidence="10">DNA gyrase subunit B</fullName>
        <ecNumber evidence="10">5.6.2.2</ecNumber>
    </recommendedName>
</protein>
<dbReference type="Pfam" id="PF01751">
    <property type="entry name" value="Toprim"/>
    <property type="match status" value="1"/>
</dbReference>
<dbReference type="InterPro" id="IPR003594">
    <property type="entry name" value="HATPase_dom"/>
</dbReference>
<reference evidence="12 13" key="1">
    <citation type="journal article" date="2002" name="Nucleic Acids Res.">
        <title>The complete genomic sequence of Mycoplasma penetrans, an intracellular bacterial pathogen in humans.</title>
        <authorList>
            <person name="Sasaki Y."/>
            <person name="Ishikawa J."/>
            <person name="Yamashita A."/>
            <person name="Oshima K."/>
            <person name="Kenri T."/>
            <person name="Furuya K."/>
            <person name="Yoshino C."/>
            <person name="Horino A."/>
            <person name="Shiba T."/>
            <person name="Sasaki T."/>
            <person name="Hattori M."/>
        </authorList>
    </citation>
    <scope>NUCLEOTIDE SEQUENCE [LARGE SCALE GENOMIC DNA]</scope>
    <source>
        <strain evidence="12 13">HF-2</strain>
    </source>
</reference>
<evidence type="ECO:0000256" key="7">
    <source>
        <dbReference type="ARBA" id="ARBA00023029"/>
    </source>
</evidence>
<dbReference type="InterPro" id="IPR018522">
    <property type="entry name" value="TopoIIA_CS"/>
</dbReference>
<dbReference type="NCBIfam" id="NF011501">
    <property type="entry name" value="PRK14939.1"/>
    <property type="match status" value="1"/>
</dbReference>
<keyword evidence="4 10" id="KW-0547">Nucleotide-binding</keyword>
<dbReference type="InterPro" id="IPR014721">
    <property type="entry name" value="Ribsml_uS5_D2-typ_fold_subgr"/>
</dbReference>
<keyword evidence="6 10" id="KW-0460">Magnesium</keyword>
<comment type="similarity">
    <text evidence="2 10">Belongs to the type II topoisomerase GyrB family.</text>
</comment>
<dbReference type="Gene3D" id="3.40.50.670">
    <property type="match status" value="1"/>
</dbReference>
<dbReference type="FunFam" id="3.40.50.670:FF:000002">
    <property type="entry name" value="DNA gyrase subunit B"/>
    <property type="match status" value="1"/>
</dbReference>
<dbReference type="InterPro" id="IPR001241">
    <property type="entry name" value="Topo_IIA"/>
</dbReference>
<dbReference type="GO" id="GO:0046872">
    <property type="term" value="F:metal ion binding"/>
    <property type="evidence" value="ECO:0007669"/>
    <property type="project" value="UniProtKB-KW"/>
</dbReference>
<keyword evidence="8" id="KW-0238">DNA-binding</keyword>
<keyword evidence="10" id="KW-0963">Cytoplasm</keyword>
<dbReference type="InterPro" id="IPR020568">
    <property type="entry name" value="Ribosomal_Su5_D2-typ_SF"/>
</dbReference>
<feature type="binding site" evidence="10">
    <location>
        <position position="515"/>
    </location>
    <ligand>
        <name>Mg(2+)</name>
        <dbReference type="ChEBI" id="CHEBI:18420"/>
        <label>2</label>
    </ligand>
</feature>
<dbReference type="NCBIfam" id="NF004189">
    <property type="entry name" value="PRK05644.1"/>
    <property type="match status" value="1"/>
</dbReference>
<dbReference type="SUPFAM" id="SSF54211">
    <property type="entry name" value="Ribosomal protein S5 domain 2-like"/>
    <property type="match status" value="1"/>
</dbReference>
<evidence type="ECO:0000256" key="8">
    <source>
        <dbReference type="ARBA" id="ARBA00023125"/>
    </source>
</evidence>
<dbReference type="KEGG" id="mpe:MYPE30"/>
<comment type="subcellular location">
    <subcellularLocation>
        <location evidence="10">Cytoplasm</location>
    </subcellularLocation>
</comment>
<gene>
    <name evidence="10" type="primary">gyrB</name>
    <name evidence="12" type="ordered locus">MYPE30</name>
</gene>
<dbReference type="EMBL" id="BA000026">
    <property type="protein sequence ID" value="BAC43793.1"/>
    <property type="molecule type" value="Genomic_DNA"/>
</dbReference>
<evidence type="ECO:0000256" key="4">
    <source>
        <dbReference type="ARBA" id="ARBA00022741"/>
    </source>
</evidence>
<feature type="site" description="Interaction with DNA" evidence="10">
    <location>
        <position position="465"/>
    </location>
</feature>
<dbReference type="InterPro" id="IPR006171">
    <property type="entry name" value="TOPRIM_dom"/>
</dbReference>
<dbReference type="InterPro" id="IPR013759">
    <property type="entry name" value="Topo_IIA_B_C"/>
</dbReference>
<dbReference type="Gene3D" id="3.30.565.10">
    <property type="entry name" value="Histidine kinase-like ATPase, C-terminal domain"/>
    <property type="match status" value="1"/>
</dbReference>
<dbReference type="InterPro" id="IPR013506">
    <property type="entry name" value="Topo_IIA_bsu_dom2"/>
</dbReference>
<dbReference type="CDD" id="cd03366">
    <property type="entry name" value="TOPRIM_TopoIIA_GyrB"/>
    <property type="match status" value="1"/>
</dbReference>
<comment type="function">
    <text evidence="10">A type II topoisomerase that negatively supercoils closed circular double-stranded (ds) DNA in an ATP-dependent manner to modulate DNA topology and maintain chromosomes in an underwound state. Negative supercoiling favors strand separation, and DNA replication, transcription, recombination and repair, all of which involve strand separation. Also able to catalyze the interconversion of other topological isomers of dsDNA rings, including catenanes and knotted rings. Type II topoisomerases break and join 2 DNA strands simultaneously in an ATP-dependent manner.</text>
</comment>
<name>Q8EX47_MALP2</name>
<dbReference type="SUPFAM" id="SSF56719">
    <property type="entry name" value="Type II DNA topoisomerase"/>
    <property type="match status" value="1"/>
</dbReference>
<dbReference type="PROSITE" id="PS50880">
    <property type="entry name" value="TOPRIM"/>
    <property type="match status" value="1"/>
</dbReference>
<dbReference type="SMART" id="SM00387">
    <property type="entry name" value="HATPase_c"/>
    <property type="match status" value="1"/>
</dbReference>
<dbReference type="NCBIfam" id="TIGR01059">
    <property type="entry name" value="gyrB"/>
    <property type="match status" value="1"/>
</dbReference>
<dbReference type="Pfam" id="PF02518">
    <property type="entry name" value="HATPase_c"/>
    <property type="match status" value="1"/>
</dbReference>
<dbReference type="InParanoid" id="Q8EX47"/>
<dbReference type="RefSeq" id="WP_011076829.1">
    <property type="nucleotide sequence ID" value="NC_004432.1"/>
</dbReference>
<dbReference type="EC" id="5.6.2.2" evidence="10"/>
<dbReference type="PRINTS" id="PR00418">
    <property type="entry name" value="TPI2FAMILY"/>
</dbReference>
<keyword evidence="9 10" id="KW-0413">Isomerase</keyword>
<dbReference type="HAMAP" id="MF_01898">
    <property type="entry name" value="GyrB"/>
    <property type="match status" value="1"/>
</dbReference>
<evidence type="ECO:0000256" key="1">
    <source>
        <dbReference type="ARBA" id="ARBA00000185"/>
    </source>
</evidence>
<evidence type="ECO:0000256" key="3">
    <source>
        <dbReference type="ARBA" id="ARBA00022723"/>
    </source>
</evidence>
<evidence type="ECO:0000256" key="6">
    <source>
        <dbReference type="ARBA" id="ARBA00022842"/>
    </source>
</evidence>
<comment type="subunit">
    <text evidence="10">Heterotetramer, composed of two GyrA and two GyrB chains. In the heterotetramer, GyrA contains the active site tyrosine that forms a transient covalent intermediate with DNA, while GyrB binds cofactors and catalyzes ATP hydrolysis.</text>
</comment>
<feature type="site" description="Interaction with DNA" evidence="10">
    <location>
        <position position="468"/>
    </location>
</feature>
<dbReference type="InterPro" id="IPR000565">
    <property type="entry name" value="Topo_IIA_B"/>
</dbReference>
<dbReference type="eggNOG" id="COG0187">
    <property type="taxonomic scope" value="Bacteria"/>
</dbReference>
<dbReference type="Proteomes" id="UP000002522">
    <property type="component" value="Chromosome"/>
</dbReference>
<dbReference type="GO" id="GO:0006261">
    <property type="term" value="P:DNA-templated DNA replication"/>
    <property type="evidence" value="ECO:0007669"/>
    <property type="project" value="UniProtKB-UniRule"/>
</dbReference>
<dbReference type="GO" id="GO:0005524">
    <property type="term" value="F:ATP binding"/>
    <property type="evidence" value="ECO:0007669"/>
    <property type="project" value="UniProtKB-UniRule"/>
</dbReference>
<dbReference type="InterPro" id="IPR034160">
    <property type="entry name" value="TOPRIM_GyrB"/>
</dbReference>
<dbReference type="Gene3D" id="3.30.230.10">
    <property type="match status" value="1"/>
</dbReference>
<evidence type="ECO:0000256" key="5">
    <source>
        <dbReference type="ARBA" id="ARBA00022840"/>
    </source>
</evidence>
<feature type="domain" description="Toprim" evidence="11">
    <location>
        <begin position="434"/>
        <end position="548"/>
    </location>
</feature>
<dbReference type="CDD" id="cd16928">
    <property type="entry name" value="HATPase_GyrB-like"/>
    <property type="match status" value="1"/>
</dbReference>
<comment type="cofactor">
    <cofactor evidence="10">
        <name>Mg(2+)</name>
        <dbReference type="ChEBI" id="CHEBI:18420"/>
    </cofactor>
    <cofactor evidence="10">
        <name>Mn(2+)</name>
        <dbReference type="ChEBI" id="CHEBI:29035"/>
    </cofactor>
    <cofactor evidence="10">
        <name>Ca(2+)</name>
        <dbReference type="ChEBI" id="CHEBI:29108"/>
    </cofactor>
    <text evidence="10">Binds two Mg(2+) per subunit. The magnesium ions form salt bridges with both the protein and the DNA. Can also accept other divalent metal cations, such as Mn(2+) or Ca(2+).</text>
</comment>
<feature type="binding site" evidence="10">
    <location>
        <position position="513"/>
    </location>
    <ligand>
        <name>Mg(2+)</name>
        <dbReference type="ChEBI" id="CHEBI:18420"/>
        <label>1</label>
        <note>catalytic</note>
    </ligand>
</feature>
<evidence type="ECO:0000256" key="2">
    <source>
        <dbReference type="ARBA" id="ARBA00010708"/>
    </source>
</evidence>
<comment type="miscellaneous">
    <text evidence="10">Few gyrases are as efficient as E.coli at forming negative supercoils. Not all organisms have 2 type II topoisomerases; in organisms with a single type II topoisomerase this enzyme also has to decatenate newly replicated chromosomes.</text>
</comment>
<dbReference type="STRING" id="272633.gene:10731094"/>
<dbReference type="SMART" id="SM00433">
    <property type="entry name" value="TOP2c"/>
    <property type="match status" value="1"/>
</dbReference>
<evidence type="ECO:0000313" key="13">
    <source>
        <dbReference type="Proteomes" id="UP000002522"/>
    </source>
</evidence>